<dbReference type="AlphaFoldDB" id="K9DWA5"/>
<proteinExistence type="predicted"/>
<accession>K9DWA5</accession>
<evidence type="ECO:0000313" key="1">
    <source>
        <dbReference type="EMBL" id="EKU89254.1"/>
    </source>
</evidence>
<evidence type="ECO:0000313" key="2">
    <source>
        <dbReference type="Proteomes" id="UP000009872"/>
    </source>
</evidence>
<sequence length="30" mass="3624">MKNDTWEIIHQLLVRMAISQFLIFNSQFSI</sequence>
<name>K9DWA5_9BACE</name>
<organism evidence="1 2">
    <name type="scientific">Bacteroides oleiciplenus YIT 12058</name>
    <dbReference type="NCBI Taxonomy" id="742727"/>
    <lineage>
        <taxon>Bacteria</taxon>
        <taxon>Pseudomonadati</taxon>
        <taxon>Bacteroidota</taxon>
        <taxon>Bacteroidia</taxon>
        <taxon>Bacteroidales</taxon>
        <taxon>Bacteroidaceae</taxon>
        <taxon>Bacteroides</taxon>
    </lineage>
</organism>
<comment type="caution">
    <text evidence="1">The sequence shown here is derived from an EMBL/GenBank/DDBJ whole genome shotgun (WGS) entry which is preliminary data.</text>
</comment>
<protein>
    <submittedName>
        <fullName evidence="1">Uncharacterized protein</fullName>
    </submittedName>
</protein>
<dbReference type="EMBL" id="ADLF01000015">
    <property type="protein sequence ID" value="EKU89254.1"/>
    <property type="molecule type" value="Genomic_DNA"/>
</dbReference>
<gene>
    <name evidence="1" type="ORF">HMPREF9447_03579</name>
</gene>
<dbReference type="HOGENOM" id="CLU_3402138_0_0_10"/>
<reference evidence="1 2" key="1">
    <citation type="submission" date="2012-09" db="EMBL/GenBank/DDBJ databases">
        <title>The Genome Sequence of Bacteroides oleiciplenus YIT 12058.</title>
        <authorList>
            <consortium name="The Broad Institute Genome Sequencing Platform"/>
            <person name="Earl A."/>
            <person name="Ward D."/>
            <person name="Feldgarden M."/>
            <person name="Gevers D."/>
            <person name="Morotomi M."/>
            <person name="Walker B."/>
            <person name="Young S.K."/>
            <person name="Zeng Q."/>
            <person name="Gargeya S."/>
            <person name="Fitzgerald M."/>
            <person name="Haas B."/>
            <person name="Abouelleil A."/>
            <person name="Alvarado L."/>
            <person name="Arachchi H.M."/>
            <person name="Berlin A.M."/>
            <person name="Chapman S.B."/>
            <person name="Goldberg J."/>
            <person name="Griggs A."/>
            <person name="Gujja S."/>
            <person name="Hansen M."/>
            <person name="Howarth C."/>
            <person name="Imamovic A."/>
            <person name="Larimer J."/>
            <person name="McCowen C."/>
            <person name="Montmayeur A."/>
            <person name="Murphy C."/>
            <person name="Neiman D."/>
            <person name="Pearson M."/>
            <person name="Priest M."/>
            <person name="Roberts A."/>
            <person name="Saif S."/>
            <person name="Shea T."/>
            <person name="Sisk P."/>
            <person name="Sykes S."/>
            <person name="Wortman J."/>
            <person name="Nusbaum C."/>
            <person name="Birren B."/>
        </authorList>
    </citation>
    <scope>NUCLEOTIDE SEQUENCE [LARGE SCALE GENOMIC DNA]</scope>
    <source>
        <strain evidence="1 2">YIT 12058</strain>
    </source>
</reference>
<keyword evidence="2" id="KW-1185">Reference proteome</keyword>
<dbReference type="Proteomes" id="UP000009872">
    <property type="component" value="Unassembled WGS sequence"/>
</dbReference>